<protein>
    <submittedName>
        <fullName evidence="1">Uncharacterized protein</fullName>
    </submittedName>
</protein>
<evidence type="ECO:0000313" key="2">
    <source>
        <dbReference type="Proteomes" id="UP001472677"/>
    </source>
</evidence>
<evidence type="ECO:0000313" key="1">
    <source>
        <dbReference type="EMBL" id="KAK8535500.1"/>
    </source>
</evidence>
<keyword evidence="2" id="KW-1185">Reference proteome</keyword>
<dbReference type="EMBL" id="JBBPBM010000030">
    <property type="protein sequence ID" value="KAK8535500.1"/>
    <property type="molecule type" value="Genomic_DNA"/>
</dbReference>
<accession>A0ABR2DCS1</accession>
<proteinExistence type="predicted"/>
<organism evidence="1 2">
    <name type="scientific">Hibiscus sabdariffa</name>
    <name type="common">roselle</name>
    <dbReference type="NCBI Taxonomy" id="183260"/>
    <lineage>
        <taxon>Eukaryota</taxon>
        <taxon>Viridiplantae</taxon>
        <taxon>Streptophyta</taxon>
        <taxon>Embryophyta</taxon>
        <taxon>Tracheophyta</taxon>
        <taxon>Spermatophyta</taxon>
        <taxon>Magnoliopsida</taxon>
        <taxon>eudicotyledons</taxon>
        <taxon>Gunneridae</taxon>
        <taxon>Pentapetalae</taxon>
        <taxon>rosids</taxon>
        <taxon>malvids</taxon>
        <taxon>Malvales</taxon>
        <taxon>Malvaceae</taxon>
        <taxon>Malvoideae</taxon>
        <taxon>Hibiscus</taxon>
    </lineage>
</organism>
<gene>
    <name evidence="1" type="ORF">V6N12_057016</name>
</gene>
<reference evidence="1 2" key="1">
    <citation type="journal article" date="2024" name="G3 (Bethesda)">
        <title>Genome assembly of Hibiscus sabdariffa L. provides insights into metabolisms of medicinal natural products.</title>
        <authorList>
            <person name="Kim T."/>
        </authorList>
    </citation>
    <scope>NUCLEOTIDE SEQUENCE [LARGE SCALE GENOMIC DNA]</scope>
    <source>
        <strain evidence="1">TK-2024</strain>
        <tissue evidence="1">Old leaves</tissue>
    </source>
</reference>
<name>A0ABR2DCS1_9ROSI</name>
<comment type="caution">
    <text evidence="1">The sequence shown here is derived from an EMBL/GenBank/DDBJ whole genome shotgun (WGS) entry which is preliminary data.</text>
</comment>
<dbReference type="Proteomes" id="UP001472677">
    <property type="component" value="Unassembled WGS sequence"/>
</dbReference>
<sequence length="113" mass="12411">MDYLLRIATVKASFGLTSEDMLCWKLNVNGQFQVCSAYSACMGVQFGPIDPMWKAIAGFQGIPLEVKGDNLAKGITSVAGMCGAGCERRKWCFIDWADFEKLSSLVQATAWML</sequence>